<protein>
    <submittedName>
        <fullName evidence="1">Uncharacterized protein</fullName>
    </submittedName>
</protein>
<keyword evidence="2" id="KW-1185">Reference proteome</keyword>
<accession>A0ABN6RA79</accession>
<dbReference type="RefSeq" id="WP_264776140.1">
    <property type="nucleotide sequence ID" value="NZ_AP026560.1"/>
</dbReference>
<proteinExistence type="predicted"/>
<gene>
    <name evidence="1" type="ORF">DAETH_02390</name>
</gene>
<dbReference type="Proteomes" id="UP001064971">
    <property type="component" value="Chromosome"/>
</dbReference>
<organism evidence="1 2">
    <name type="scientific">Deinococcus aetherius</name>
    <dbReference type="NCBI Taxonomy" id="200252"/>
    <lineage>
        <taxon>Bacteria</taxon>
        <taxon>Thermotogati</taxon>
        <taxon>Deinococcota</taxon>
        <taxon>Deinococci</taxon>
        <taxon>Deinococcales</taxon>
        <taxon>Deinococcaceae</taxon>
        <taxon>Deinococcus</taxon>
    </lineage>
</organism>
<name>A0ABN6RA79_9DEIO</name>
<dbReference type="EMBL" id="AP026560">
    <property type="protein sequence ID" value="BDP40270.1"/>
    <property type="molecule type" value="Genomic_DNA"/>
</dbReference>
<evidence type="ECO:0000313" key="1">
    <source>
        <dbReference type="EMBL" id="BDP40270.1"/>
    </source>
</evidence>
<reference evidence="1" key="1">
    <citation type="submission" date="2022-07" db="EMBL/GenBank/DDBJ databases">
        <title>Complete Genome Sequence of the Radioresistant Bacterium Deinococcus aetherius ST0316, Isolated from the Air Dust collected in Lower Stratosphere above Japan.</title>
        <authorList>
            <person name="Satoh K."/>
            <person name="Hagiwara K."/>
            <person name="Katsumata K."/>
            <person name="Kubo A."/>
            <person name="Yokobori S."/>
            <person name="Yamagishi A."/>
            <person name="Oono Y."/>
            <person name="Narumi I."/>
        </authorList>
    </citation>
    <scope>NUCLEOTIDE SEQUENCE</scope>
    <source>
        <strain evidence="1">ST0316</strain>
    </source>
</reference>
<sequence length="70" mass="8244">MTQEDLTGNVLHCPRCGRAYRFTRTAHGHAVRVREKRWPWSREATWQGWGEWTEPLGKFRCRCGSGLTLR</sequence>
<evidence type="ECO:0000313" key="2">
    <source>
        <dbReference type="Proteomes" id="UP001064971"/>
    </source>
</evidence>